<proteinExistence type="predicted"/>
<comment type="caution">
    <text evidence="1">The sequence shown here is derived from an EMBL/GenBank/DDBJ whole genome shotgun (WGS) entry which is preliminary data.</text>
</comment>
<evidence type="ECO:0000313" key="1">
    <source>
        <dbReference type="EMBL" id="PAQ03712.1"/>
    </source>
</evidence>
<evidence type="ECO:0000313" key="2">
    <source>
        <dbReference type="Proteomes" id="UP000216215"/>
    </source>
</evidence>
<name>A0AB36RHB3_9HYPH</name>
<sequence>MSEIPDDIDASVRAVFEKAAPNLFAPLLWDAIAEALMAERERCAKIAEDDDGWFSDWGEDRNTRVAQQTCKDAAARIRSPNTAGAQE</sequence>
<gene>
    <name evidence="1" type="ORF">CIT25_04130</name>
</gene>
<dbReference type="Proteomes" id="UP000216215">
    <property type="component" value="Unassembled WGS sequence"/>
</dbReference>
<keyword evidence="2" id="KW-1185">Reference proteome</keyword>
<dbReference type="RefSeq" id="WP_095483285.1">
    <property type="nucleotide sequence ID" value="NZ_CP088151.1"/>
</dbReference>
<accession>A0AB36RHB3</accession>
<dbReference type="EMBL" id="NPKI01000008">
    <property type="protein sequence ID" value="PAQ03712.1"/>
    <property type="molecule type" value="Genomic_DNA"/>
</dbReference>
<protein>
    <recommendedName>
        <fullName evidence="3">DUF982 domain-containing protein</fullName>
    </recommendedName>
</protein>
<organism evidence="1 2">
    <name type="scientific">Mesorhizobium mediterraneum</name>
    <dbReference type="NCBI Taxonomy" id="43617"/>
    <lineage>
        <taxon>Bacteria</taxon>
        <taxon>Pseudomonadati</taxon>
        <taxon>Pseudomonadota</taxon>
        <taxon>Alphaproteobacteria</taxon>
        <taxon>Hyphomicrobiales</taxon>
        <taxon>Phyllobacteriaceae</taxon>
        <taxon>Mesorhizobium</taxon>
    </lineage>
</organism>
<evidence type="ECO:0008006" key="3">
    <source>
        <dbReference type="Google" id="ProtNLM"/>
    </source>
</evidence>
<reference evidence="2" key="1">
    <citation type="submission" date="2017-08" db="EMBL/GenBank/DDBJ databases">
        <title>Mesorhizobium wenxinae sp. nov., a novel rhizobial species isolated from root nodules of chickpea (Cicer arietinum L.).</title>
        <authorList>
            <person name="Zhang J."/>
        </authorList>
    </citation>
    <scope>NUCLEOTIDE SEQUENCE [LARGE SCALE GENOMIC DNA]</scope>
    <source>
        <strain evidence="2">USDA 3392</strain>
    </source>
</reference>
<dbReference type="AlphaFoldDB" id="A0AB36RHB3"/>